<reference evidence="1 2" key="1">
    <citation type="journal article" date="2011" name="J. Bacteriol.">
        <title>Genome sequence of the verrucomicrobium Opitutus terrae PB90-1, an abundant inhabitant of rice paddy soil ecosystems.</title>
        <authorList>
            <person name="van Passel M.W."/>
            <person name="Kant R."/>
            <person name="Palva A."/>
            <person name="Copeland A."/>
            <person name="Lucas S."/>
            <person name="Lapidus A."/>
            <person name="Glavina del Rio T."/>
            <person name="Pitluck S."/>
            <person name="Goltsman E."/>
            <person name="Clum A."/>
            <person name="Sun H."/>
            <person name="Schmutz J."/>
            <person name="Larimer F.W."/>
            <person name="Land M.L."/>
            <person name="Hauser L."/>
            <person name="Kyrpides N."/>
            <person name="Mikhailova N."/>
            <person name="Richardson P.P."/>
            <person name="Janssen P.H."/>
            <person name="de Vos W.M."/>
            <person name="Smidt H."/>
        </authorList>
    </citation>
    <scope>NUCLEOTIDE SEQUENCE [LARGE SCALE GENOMIC DNA]</scope>
    <source>
        <strain evidence="2">DSM 11246 / JCM 15787 / PB90-1</strain>
    </source>
</reference>
<dbReference type="RefSeq" id="WP_012374291.1">
    <property type="nucleotide sequence ID" value="NC_010571.1"/>
</dbReference>
<name>B1ZSQ4_OPITP</name>
<proteinExistence type="predicted"/>
<dbReference type="STRING" id="452637.Oter_1469"/>
<dbReference type="AlphaFoldDB" id="B1ZSQ4"/>
<dbReference type="eggNOG" id="COG2226">
    <property type="taxonomic scope" value="Bacteria"/>
</dbReference>
<dbReference type="InterPro" id="IPR029063">
    <property type="entry name" value="SAM-dependent_MTases_sf"/>
</dbReference>
<accession>B1ZSQ4</accession>
<organism evidence="1 2">
    <name type="scientific">Opitutus terrae (strain DSM 11246 / JCM 15787 / PB90-1)</name>
    <dbReference type="NCBI Taxonomy" id="452637"/>
    <lineage>
        <taxon>Bacteria</taxon>
        <taxon>Pseudomonadati</taxon>
        <taxon>Verrucomicrobiota</taxon>
        <taxon>Opitutia</taxon>
        <taxon>Opitutales</taxon>
        <taxon>Opitutaceae</taxon>
        <taxon>Opitutus</taxon>
    </lineage>
</organism>
<dbReference type="Pfam" id="PF07021">
    <property type="entry name" value="MetW"/>
    <property type="match status" value="1"/>
</dbReference>
<sequence>MSKPVEKRAVDMEIIAEWVEPASRVLDLGCGRGDLLAYLVQTKDVRAVGVDLDFRRITACVARGLSAYQGDMTGFMREFPDRHFDRVICSRTVQELDNPTAVILEALRAGHALTVGFVNHGFWKNRADALLRGRKVRNDVYTTEWFESRPSNPVSIADFEHFCAVQGITVTRRVYLRGDWHTPCRFRPNFFAGYALYDLRK</sequence>
<gene>
    <name evidence="1" type="ordered locus">Oter_1469</name>
</gene>
<dbReference type="InterPro" id="IPR010743">
    <property type="entry name" value="Methionine_synth_MetW"/>
</dbReference>
<dbReference type="HOGENOM" id="CLU_091323_0_0_0"/>
<protein>
    <submittedName>
        <fullName evidence="1">Methionine biosynthesis MetW protein</fullName>
    </submittedName>
</protein>
<evidence type="ECO:0000313" key="2">
    <source>
        <dbReference type="Proteomes" id="UP000007013"/>
    </source>
</evidence>
<dbReference type="KEGG" id="ote:Oter_1469"/>
<dbReference type="CDD" id="cd02440">
    <property type="entry name" value="AdoMet_MTases"/>
    <property type="match status" value="1"/>
</dbReference>
<dbReference type="EMBL" id="CP001032">
    <property type="protein sequence ID" value="ACB74753.1"/>
    <property type="molecule type" value="Genomic_DNA"/>
</dbReference>
<evidence type="ECO:0000313" key="1">
    <source>
        <dbReference type="EMBL" id="ACB74753.1"/>
    </source>
</evidence>
<keyword evidence="2" id="KW-1185">Reference proteome</keyword>
<dbReference type="SUPFAM" id="SSF53335">
    <property type="entry name" value="S-adenosyl-L-methionine-dependent methyltransferases"/>
    <property type="match status" value="1"/>
</dbReference>
<dbReference type="Proteomes" id="UP000007013">
    <property type="component" value="Chromosome"/>
</dbReference>
<dbReference type="Gene3D" id="3.40.50.150">
    <property type="entry name" value="Vaccinia Virus protein VP39"/>
    <property type="match status" value="1"/>
</dbReference>